<evidence type="ECO:0000313" key="1">
    <source>
        <dbReference type="EMBL" id="PTB45279.1"/>
    </source>
</evidence>
<name>A0A2T3ZKE7_TRIA4</name>
<dbReference type="EMBL" id="KZ679257">
    <property type="protein sequence ID" value="PTB45279.1"/>
    <property type="molecule type" value="Genomic_DNA"/>
</dbReference>
<reference evidence="1 2" key="1">
    <citation type="submission" date="2016-07" db="EMBL/GenBank/DDBJ databases">
        <title>Multiple horizontal gene transfer events from other fungi enriched the ability of initially mycotrophic Trichoderma (Ascomycota) to feed on dead plant biomass.</title>
        <authorList>
            <consortium name="DOE Joint Genome Institute"/>
            <person name="Aerts A."/>
            <person name="Atanasova L."/>
            <person name="Chenthamara K."/>
            <person name="Zhang J."/>
            <person name="Grujic M."/>
            <person name="Henrissat B."/>
            <person name="Kuo A."/>
            <person name="Salamov A."/>
            <person name="Lipzen A."/>
            <person name="Labutti K."/>
            <person name="Barry K."/>
            <person name="Miao Y."/>
            <person name="Rahimi M.J."/>
            <person name="Shen Q."/>
            <person name="Grigoriev I.V."/>
            <person name="Kubicek C.P."/>
            <person name="Druzhinina I.S."/>
        </authorList>
    </citation>
    <scope>NUCLEOTIDE SEQUENCE [LARGE SCALE GENOMIC DNA]</scope>
    <source>
        <strain evidence="1 2">CBS 433.97</strain>
    </source>
</reference>
<dbReference type="Proteomes" id="UP000240493">
    <property type="component" value="Unassembled WGS sequence"/>
</dbReference>
<sequence>MSKPRTRSSLLASASSFPLSSSWEFPNFTRSLQPIPLLSSPTASSSFPSFNSPDSSALDAADSPCFSPSSLVAAVTSVRKL</sequence>
<gene>
    <name evidence="1" type="ORF">M441DRAFT_64947</name>
</gene>
<protein>
    <submittedName>
        <fullName evidence="1">Uncharacterized protein</fullName>
    </submittedName>
</protein>
<proteinExistence type="predicted"/>
<evidence type="ECO:0000313" key="2">
    <source>
        <dbReference type="Proteomes" id="UP000240493"/>
    </source>
</evidence>
<accession>A0A2T3ZKE7</accession>
<organism evidence="1 2">
    <name type="scientific">Trichoderma asperellum (strain ATCC 204424 / CBS 433.97 / NBRC 101777)</name>
    <dbReference type="NCBI Taxonomy" id="1042311"/>
    <lineage>
        <taxon>Eukaryota</taxon>
        <taxon>Fungi</taxon>
        <taxon>Dikarya</taxon>
        <taxon>Ascomycota</taxon>
        <taxon>Pezizomycotina</taxon>
        <taxon>Sordariomycetes</taxon>
        <taxon>Hypocreomycetidae</taxon>
        <taxon>Hypocreales</taxon>
        <taxon>Hypocreaceae</taxon>
        <taxon>Trichoderma</taxon>
    </lineage>
</organism>
<keyword evidence="2" id="KW-1185">Reference proteome</keyword>
<dbReference type="AlphaFoldDB" id="A0A2T3ZKE7"/>